<evidence type="ECO:0000259" key="15">
    <source>
        <dbReference type="Pfam" id="PF01488"/>
    </source>
</evidence>
<dbReference type="SUPFAM" id="SSF51735">
    <property type="entry name" value="NAD(P)-binding Rossmann-fold domains"/>
    <property type="match status" value="1"/>
</dbReference>
<dbReference type="SUPFAM" id="SSF69742">
    <property type="entry name" value="Glutamyl tRNA-reductase catalytic, N-terminal domain"/>
    <property type="match status" value="1"/>
</dbReference>
<feature type="binding site" evidence="8 10">
    <location>
        <position position="122"/>
    </location>
    <ligand>
        <name>substrate</name>
    </ligand>
</feature>
<evidence type="ECO:0000256" key="7">
    <source>
        <dbReference type="ARBA" id="ARBA00047464"/>
    </source>
</evidence>
<dbReference type="InterPro" id="IPR036453">
    <property type="entry name" value="GluRdtase_dimer_dom_sf"/>
</dbReference>
<dbReference type="InterPro" id="IPR036291">
    <property type="entry name" value="NAD(P)-bd_dom_sf"/>
</dbReference>
<evidence type="ECO:0000259" key="14">
    <source>
        <dbReference type="Pfam" id="PF00745"/>
    </source>
</evidence>
<dbReference type="InterPro" id="IPR036343">
    <property type="entry name" value="GluRdtase_N_sf"/>
</dbReference>
<keyword evidence="5 8" id="KW-0560">Oxidoreductase</keyword>
<comment type="function">
    <text evidence="8">Catalyzes the NADPH-dependent reduction of glutamyl-tRNA(Glu) to glutamate 1-semialdehyde (GSA).</text>
</comment>
<evidence type="ECO:0000313" key="17">
    <source>
        <dbReference type="EMBL" id="KAA3437139.1"/>
    </source>
</evidence>
<dbReference type="OrthoDB" id="110209at2"/>
<keyword evidence="18" id="KW-1185">Reference proteome</keyword>
<dbReference type="InterPro" id="IPR000343">
    <property type="entry name" value="4pyrrol_synth_GluRdtase"/>
</dbReference>
<feature type="domain" description="Glutamyl-tRNA reductase N-terminal" evidence="16">
    <location>
        <begin position="9"/>
        <end position="158"/>
    </location>
</feature>
<dbReference type="PIRSF" id="PIRSF000445">
    <property type="entry name" value="4pyrrol_synth_GluRdtase"/>
    <property type="match status" value="1"/>
</dbReference>
<evidence type="ECO:0000259" key="16">
    <source>
        <dbReference type="Pfam" id="PF05201"/>
    </source>
</evidence>
<sequence length="424" mass="47308">MQPQFKALSLSYKNAPIAIREMVSLNEIGCKNLLDKVKEFTSAQEVLVLSTCNRTEVYYSAEKDLSKAIIKLIAIEKGFLATSTVAPYFLTILNHQEAVRHLFNVAIGLESQVVGDFQILNQVKRAYAWAAEDQAVGPFLHRLLHTIFATNKRVSNETAFRDGAASVAYATVELVEEVTKGIENPRILMIGVGEMGSTVCLNFQKTSLKNVVVVNRTHQKAADLARRANAQAVYWEDIHQELQLADVVISSVPGDCFSLGKESFQFQALQSPKFFLDLSMPRSIQDDLATLPGVRVYNVDTIKNRATEAVAKRLASVPAVQNIISEAIAEFNAWEREMELSPVIQQFKNKLEEIRKQEVARALKKVSGQEKELLESVTKNFLNKIMKLPVIELKAACQRGESDALLDGLAMLFKLEDQTEFVEA</sequence>
<feature type="domain" description="Tetrapyrrole biosynthesis glutamyl-tRNA reductase dimerisation" evidence="14">
    <location>
        <begin position="320"/>
        <end position="415"/>
    </location>
</feature>
<reference evidence="17 18" key="1">
    <citation type="submission" date="2019-07" db="EMBL/GenBank/DDBJ databases">
        <title>Rufibacter sp. nov., isolated from lake sediment.</title>
        <authorList>
            <person name="Qu J.-H."/>
        </authorList>
    </citation>
    <scope>NUCLEOTIDE SEQUENCE [LARGE SCALE GENOMIC DNA]</scope>
    <source>
        <strain evidence="17 18">NBS58-1</strain>
    </source>
</reference>
<comment type="catalytic activity">
    <reaction evidence="7 8 13">
        <text>(S)-4-amino-5-oxopentanoate + tRNA(Glu) + NADP(+) = L-glutamyl-tRNA(Glu) + NADPH + H(+)</text>
        <dbReference type="Rhea" id="RHEA:12344"/>
        <dbReference type="Rhea" id="RHEA-COMP:9663"/>
        <dbReference type="Rhea" id="RHEA-COMP:9680"/>
        <dbReference type="ChEBI" id="CHEBI:15378"/>
        <dbReference type="ChEBI" id="CHEBI:57501"/>
        <dbReference type="ChEBI" id="CHEBI:57783"/>
        <dbReference type="ChEBI" id="CHEBI:58349"/>
        <dbReference type="ChEBI" id="CHEBI:78442"/>
        <dbReference type="ChEBI" id="CHEBI:78520"/>
        <dbReference type="EC" id="1.2.1.70"/>
    </reaction>
</comment>
<evidence type="ECO:0000256" key="11">
    <source>
        <dbReference type="PIRSR" id="PIRSR000445-3"/>
    </source>
</evidence>
<feature type="site" description="Important for activity" evidence="8 12">
    <location>
        <position position="101"/>
    </location>
</feature>
<dbReference type="NCBIfam" id="TIGR01035">
    <property type="entry name" value="hemA"/>
    <property type="match status" value="1"/>
</dbReference>
<proteinExistence type="inferred from homology"/>
<evidence type="ECO:0000256" key="10">
    <source>
        <dbReference type="PIRSR" id="PIRSR000445-2"/>
    </source>
</evidence>
<dbReference type="Pfam" id="PF00745">
    <property type="entry name" value="GlutR_dimer"/>
    <property type="match status" value="1"/>
</dbReference>
<dbReference type="EC" id="1.2.1.70" evidence="3 8"/>
<evidence type="ECO:0000256" key="13">
    <source>
        <dbReference type="RuleBase" id="RU000584"/>
    </source>
</evidence>
<dbReference type="SUPFAM" id="SSF69075">
    <property type="entry name" value="Glutamyl tRNA-reductase dimerization domain"/>
    <property type="match status" value="1"/>
</dbReference>
<feature type="binding site" evidence="8 11">
    <location>
        <begin position="191"/>
        <end position="196"/>
    </location>
    <ligand>
        <name>NADP(+)</name>
        <dbReference type="ChEBI" id="CHEBI:58349"/>
    </ligand>
</feature>
<dbReference type="InterPro" id="IPR015895">
    <property type="entry name" value="4pyrrol_synth_GluRdtase_N"/>
</dbReference>
<evidence type="ECO:0000256" key="9">
    <source>
        <dbReference type="PIRSR" id="PIRSR000445-1"/>
    </source>
</evidence>
<keyword evidence="4 8" id="KW-0521">NADP</keyword>
<dbReference type="GO" id="GO:0008883">
    <property type="term" value="F:glutamyl-tRNA reductase activity"/>
    <property type="evidence" value="ECO:0007669"/>
    <property type="project" value="UniProtKB-UniRule"/>
</dbReference>
<evidence type="ECO:0000256" key="5">
    <source>
        <dbReference type="ARBA" id="ARBA00023002"/>
    </source>
</evidence>
<dbReference type="HAMAP" id="MF_00087">
    <property type="entry name" value="Glu_tRNA_reductase"/>
    <property type="match status" value="1"/>
</dbReference>
<comment type="subunit">
    <text evidence="8">Homodimer.</text>
</comment>
<keyword evidence="6 8" id="KW-0627">Porphyrin biosynthesis</keyword>
<dbReference type="Gene3D" id="3.40.50.720">
    <property type="entry name" value="NAD(P)-binding Rossmann-like Domain"/>
    <property type="match status" value="1"/>
</dbReference>
<protein>
    <recommendedName>
        <fullName evidence="3 8">Glutamyl-tRNA reductase</fullName>
        <shortName evidence="8">GluTR</shortName>
        <ecNumber evidence="3 8">1.2.1.70</ecNumber>
    </recommendedName>
</protein>
<evidence type="ECO:0000256" key="2">
    <source>
        <dbReference type="ARBA" id="ARBA00005916"/>
    </source>
</evidence>
<comment type="caution">
    <text evidence="17">The sequence shown here is derived from an EMBL/GenBank/DDBJ whole genome shotgun (WGS) entry which is preliminary data.</text>
</comment>
<comment type="miscellaneous">
    <text evidence="8">During catalysis, the active site Cys acts as a nucleophile attacking the alpha-carbonyl group of tRNA-bound glutamate with the formation of a thioester intermediate between enzyme and glutamate, and the concomitant release of tRNA(Glu). The thioester intermediate is finally reduced by direct hydride transfer from NADPH, to form the product GSA.</text>
</comment>
<evidence type="ECO:0000256" key="3">
    <source>
        <dbReference type="ARBA" id="ARBA00012970"/>
    </source>
</evidence>
<dbReference type="Gene3D" id="3.30.460.30">
    <property type="entry name" value="Glutamyl-tRNA reductase, N-terminal domain"/>
    <property type="match status" value="1"/>
</dbReference>
<name>A0A5B6TDS6_9BACT</name>
<evidence type="ECO:0000256" key="12">
    <source>
        <dbReference type="PIRSR" id="PIRSR000445-4"/>
    </source>
</evidence>
<dbReference type="RefSeq" id="WP_149093079.1">
    <property type="nucleotide sequence ID" value="NZ_VKKY01000003.1"/>
</dbReference>
<accession>A0A5B6TDS6</accession>
<feature type="binding site" evidence="8 10">
    <location>
        <begin position="51"/>
        <end position="54"/>
    </location>
    <ligand>
        <name>substrate</name>
    </ligand>
</feature>
<evidence type="ECO:0000313" key="18">
    <source>
        <dbReference type="Proteomes" id="UP000324133"/>
    </source>
</evidence>
<evidence type="ECO:0000256" key="8">
    <source>
        <dbReference type="HAMAP-Rule" id="MF_00087"/>
    </source>
</evidence>
<feature type="binding site" evidence="8 10">
    <location>
        <begin position="116"/>
        <end position="118"/>
    </location>
    <ligand>
        <name>substrate</name>
    </ligand>
</feature>
<feature type="domain" description="Quinate/shikimate 5-dehydrogenase/glutamyl-tRNA reductase" evidence="15">
    <location>
        <begin position="173"/>
        <end position="303"/>
    </location>
</feature>
<dbReference type="GO" id="GO:0050661">
    <property type="term" value="F:NADP binding"/>
    <property type="evidence" value="ECO:0007669"/>
    <property type="project" value="InterPro"/>
</dbReference>
<dbReference type="AlphaFoldDB" id="A0A5B6TDS6"/>
<dbReference type="UniPathway" id="UPA00251">
    <property type="reaction ID" value="UER00316"/>
</dbReference>
<evidence type="ECO:0000256" key="1">
    <source>
        <dbReference type="ARBA" id="ARBA00005059"/>
    </source>
</evidence>
<gene>
    <name evidence="8" type="primary">hemA</name>
    <name evidence="17" type="ORF">FOA19_22505</name>
</gene>
<evidence type="ECO:0000256" key="4">
    <source>
        <dbReference type="ARBA" id="ARBA00022857"/>
    </source>
</evidence>
<dbReference type="GO" id="GO:0019353">
    <property type="term" value="P:protoporphyrinogen IX biosynthetic process from glutamate"/>
    <property type="evidence" value="ECO:0007669"/>
    <property type="project" value="TreeGrafter"/>
</dbReference>
<feature type="binding site" evidence="8 10">
    <location>
        <position position="111"/>
    </location>
    <ligand>
        <name>substrate</name>
    </ligand>
</feature>
<comment type="pathway">
    <text evidence="1 8 13">Porphyrin-containing compound metabolism; protoporphyrin-IX biosynthesis; 5-aminolevulinate from L-glutamyl-tRNA(Glu): step 1/2.</text>
</comment>
<dbReference type="Pfam" id="PF01488">
    <property type="entry name" value="Shikimate_DH"/>
    <property type="match status" value="1"/>
</dbReference>
<organism evidence="17 18">
    <name type="scientific">Rufibacter hautae</name>
    <dbReference type="NCBI Taxonomy" id="2595005"/>
    <lineage>
        <taxon>Bacteria</taxon>
        <taxon>Pseudomonadati</taxon>
        <taxon>Bacteroidota</taxon>
        <taxon>Cytophagia</taxon>
        <taxon>Cytophagales</taxon>
        <taxon>Hymenobacteraceae</taxon>
        <taxon>Rufibacter</taxon>
    </lineage>
</organism>
<dbReference type="PANTHER" id="PTHR43013">
    <property type="entry name" value="GLUTAMYL-TRNA REDUCTASE"/>
    <property type="match status" value="1"/>
</dbReference>
<comment type="domain">
    <text evidence="8">Possesses an unusual extended V-shaped dimeric structure with each monomer consisting of three distinct domains arranged along a curved 'spinal' alpha-helix. The N-terminal catalytic domain specifically recognizes the glutamate moiety of the substrate. The second domain is the NADPH-binding domain, and the third C-terminal domain is responsible for dimerization.</text>
</comment>
<dbReference type="InterPro" id="IPR006151">
    <property type="entry name" value="Shikm_DH/Glu-tRNA_Rdtase"/>
</dbReference>
<comment type="similarity">
    <text evidence="2 8 13">Belongs to the glutamyl-tRNA reductase family.</text>
</comment>
<dbReference type="InterPro" id="IPR015896">
    <property type="entry name" value="4pyrrol_synth_GluRdtase_dimer"/>
</dbReference>
<dbReference type="EMBL" id="VKKY01000003">
    <property type="protein sequence ID" value="KAA3437139.1"/>
    <property type="molecule type" value="Genomic_DNA"/>
</dbReference>
<dbReference type="PANTHER" id="PTHR43013:SF1">
    <property type="entry name" value="GLUTAMYL-TRNA REDUCTASE"/>
    <property type="match status" value="1"/>
</dbReference>
<evidence type="ECO:0000256" key="6">
    <source>
        <dbReference type="ARBA" id="ARBA00023244"/>
    </source>
</evidence>
<dbReference type="Pfam" id="PF05201">
    <property type="entry name" value="GlutR_N"/>
    <property type="match status" value="1"/>
</dbReference>
<feature type="active site" description="Nucleophile" evidence="8 9">
    <location>
        <position position="52"/>
    </location>
</feature>
<dbReference type="FunFam" id="3.30.460.30:FF:000001">
    <property type="entry name" value="Glutamyl-tRNA reductase"/>
    <property type="match status" value="1"/>
</dbReference>
<dbReference type="Proteomes" id="UP000324133">
    <property type="component" value="Unassembled WGS sequence"/>
</dbReference>